<proteinExistence type="predicted"/>
<reference evidence="1 2" key="1">
    <citation type="submission" date="2017-11" db="EMBL/GenBank/DDBJ databases">
        <title>Isolation and Characterization of Family Methanocellaceae Species from Potential Methane Hydrate Area Offshore Southwestern Taiwan.</title>
        <authorList>
            <person name="Zhang W.-L."/>
            <person name="Chen W.-C."/>
            <person name="Lai M.-C."/>
            <person name="Chen S.-C."/>
        </authorList>
    </citation>
    <scope>NUCLEOTIDE SEQUENCE [LARGE SCALE GENOMIC DNA]</scope>
    <source>
        <strain evidence="1 2">CWC-04</strain>
    </source>
</reference>
<dbReference type="Gene3D" id="2.60.40.10">
    <property type="entry name" value="Immunoglobulins"/>
    <property type="match status" value="1"/>
</dbReference>
<dbReference type="GO" id="GO:0030246">
    <property type="term" value="F:carbohydrate binding"/>
    <property type="evidence" value="ECO:0007669"/>
    <property type="project" value="InterPro"/>
</dbReference>
<dbReference type="EMBL" id="PGCK01000009">
    <property type="protein sequence ID" value="MCD1295539.1"/>
    <property type="molecule type" value="Genomic_DNA"/>
</dbReference>
<comment type="caution">
    <text evidence="1">The sequence shown here is derived from an EMBL/GenBank/DDBJ whole genome shotgun (WGS) entry which is preliminary data.</text>
</comment>
<evidence type="ECO:0008006" key="3">
    <source>
        <dbReference type="Google" id="ProtNLM"/>
    </source>
</evidence>
<dbReference type="InterPro" id="IPR013784">
    <property type="entry name" value="Carb-bd-like_fold"/>
</dbReference>
<dbReference type="Gene3D" id="2.60.40.1120">
    <property type="entry name" value="Carboxypeptidase-like, regulatory domain"/>
    <property type="match status" value="1"/>
</dbReference>
<accession>A0AAP2RDX2</accession>
<organism evidence="1 2">
    <name type="scientific">Methanooceanicella nereidis</name>
    <dbReference type="NCBI Taxonomy" id="2052831"/>
    <lineage>
        <taxon>Archaea</taxon>
        <taxon>Methanobacteriati</taxon>
        <taxon>Methanobacteriota</taxon>
        <taxon>Stenosarchaea group</taxon>
        <taxon>Methanomicrobia</taxon>
        <taxon>Methanocellales</taxon>
        <taxon>Methanocellaceae</taxon>
        <taxon>Methanooceanicella</taxon>
    </lineage>
</organism>
<name>A0AAP2RDX2_9EURY</name>
<keyword evidence="2" id="KW-1185">Reference proteome</keyword>
<dbReference type="SUPFAM" id="SSF49373">
    <property type="entry name" value="Invasin/intimin cell-adhesion fragments"/>
    <property type="match status" value="1"/>
</dbReference>
<protein>
    <recommendedName>
        <fullName evidence="3">Big-1 domain-containing protein</fullName>
    </recommendedName>
</protein>
<gene>
    <name evidence="1" type="ORF">CUJ83_11065</name>
</gene>
<dbReference type="AlphaFoldDB" id="A0AAP2RDX2"/>
<dbReference type="InterPro" id="IPR008964">
    <property type="entry name" value="Invasin/intimin_cell_adhesion"/>
</dbReference>
<sequence length="279" mass="29853">MAIVDSNDPDIIYYETTADNQGNYVINGVNETGGKRSYMVYAYHESYIEGYSQSFLIEPNMVFWVRVVLTPNTPPPTPTGTVTGQVTTHNNIGIPYASVAIVSAYDTNHKFYETTADGNGFFEFPCVNATGSQLSYKLYAQHGSYGEGYSYAIAVHEGYTTNTNVVILTLPANIALSADNQNIQADGTSTATITAYVTDSMGNPVIDGYTITFSQTNTSAGAGLLAPVSSSSPDGSTVTATTRNGYASVKFGWATVEATNTIRAEINSLSARVDIHITL</sequence>
<evidence type="ECO:0000313" key="2">
    <source>
        <dbReference type="Proteomes" id="UP001320159"/>
    </source>
</evidence>
<dbReference type="InterPro" id="IPR013783">
    <property type="entry name" value="Ig-like_fold"/>
</dbReference>
<evidence type="ECO:0000313" key="1">
    <source>
        <dbReference type="EMBL" id="MCD1295539.1"/>
    </source>
</evidence>
<dbReference type="Proteomes" id="UP001320159">
    <property type="component" value="Unassembled WGS sequence"/>
</dbReference>
<dbReference type="SUPFAM" id="SSF49452">
    <property type="entry name" value="Starch-binding domain-like"/>
    <property type="match status" value="1"/>
</dbReference>